<sequence>MQKESGMLFLNNTKRGHFFRHGPSVTFEDLSEGLPFQSDISNRWKHPHSLGKKERPPVSPRVRGVRQTIHPEGHPQPAHGDTHRRQAVRMRLLLQAVPIQERLD</sequence>
<reference evidence="2 3" key="1">
    <citation type="submission" date="2021-06" db="EMBL/GenBank/DDBJ databases">
        <title>Caerostris extrusa draft genome.</title>
        <authorList>
            <person name="Kono N."/>
            <person name="Arakawa K."/>
        </authorList>
    </citation>
    <scope>NUCLEOTIDE SEQUENCE [LARGE SCALE GENOMIC DNA]</scope>
</reference>
<dbReference type="Proteomes" id="UP001054945">
    <property type="component" value="Unassembled WGS sequence"/>
</dbReference>
<dbReference type="EMBL" id="BPLR01007703">
    <property type="protein sequence ID" value="GIY18979.1"/>
    <property type="molecule type" value="Genomic_DNA"/>
</dbReference>
<dbReference type="AlphaFoldDB" id="A0AAV4RAY8"/>
<evidence type="ECO:0000313" key="3">
    <source>
        <dbReference type="Proteomes" id="UP001054945"/>
    </source>
</evidence>
<evidence type="ECO:0000256" key="1">
    <source>
        <dbReference type="SAM" id="MobiDB-lite"/>
    </source>
</evidence>
<evidence type="ECO:0000313" key="2">
    <source>
        <dbReference type="EMBL" id="GIY18979.1"/>
    </source>
</evidence>
<accession>A0AAV4RAY8</accession>
<proteinExistence type="predicted"/>
<keyword evidence="3" id="KW-1185">Reference proteome</keyword>
<gene>
    <name evidence="2" type="ORF">CEXT_681271</name>
</gene>
<feature type="region of interest" description="Disordered" evidence="1">
    <location>
        <begin position="41"/>
        <end position="84"/>
    </location>
</feature>
<comment type="caution">
    <text evidence="2">The sequence shown here is derived from an EMBL/GenBank/DDBJ whole genome shotgun (WGS) entry which is preliminary data.</text>
</comment>
<organism evidence="2 3">
    <name type="scientific">Caerostris extrusa</name>
    <name type="common">Bark spider</name>
    <name type="synonym">Caerostris bankana</name>
    <dbReference type="NCBI Taxonomy" id="172846"/>
    <lineage>
        <taxon>Eukaryota</taxon>
        <taxon>Metazoa</taxon>
        <taxon>Ecdysozoa</taxon>
        <taxon>Arthropoda</taxon>
        <taxon>Chelicerata</taxon>
        <taxon>Arachnida</taxon>
        <taxon>Araneae</taxon>
        <taxon>Araneomorphae</taxon>
        <taxon>Entelegynae</taxon>
        <taxon>Araneoidea</taxon>
        <taxon>Araneidae</taxon>
        <taxon>Caerostris</taxon>
    </lineage>
</organism>
<name>A0AAV4RAY8_CAEEX</name>
<protein>
    <submittedName>
        <fullName evidence="2">Uncharacterized protein</fullName>
    </submittedName>
</protein>